<keyword evidence="5 12" id="KW-0443">Lipid metabolism</keyword>
<protein>
    <recommendedName>
        <fullName evidence="12">Phosphatidylserine decarboxylase proenzyme</fullName>
        <ecNumber evidence="12">4.1.1.65</ecNumber>
    </recommendedName>
    <component>
        <recommendedName>
            <fullName evidence="12">Phosphatidylserine decarboxylase alpha chain</fullName>
        </recommendedName>
    </component>
    <component>
        <recommendedName>
            <fullName evidence="12">Phosphatidylserine decarboxylase beta chain</fullName>
        </recommendedName>
    </component>
</protein>
<dbReference type="Proteomes" id="UP001528823">
    <property type="component" value="Unassembled WGS sequence"/>
</dbReference>
<evidence type="ECO:0000256" key="4">
    <source>
        <dbReference type="ARBA" id="ARBA00022793"/>
    </source>
</evidence>
<comment type="similarity">
    <text evidence="12">Belongs to the phosphatidylserine decarboxylase family. PSD-B subfamily. Prokaryotic type I sub-subfamily.</text>
</comment>
<comment type="PTM">
    <text evidence="12">Is synthesized initially as an inactive proenzyme. Formation of the active enzyme involves a self-maturation process in which the active site pyruvoyl group is generated from an internal serine residue via an autocatalytic post-translational modification. Two non-identical subunits are generated from the proenzyme in this reaction, and the pyruvate is formed at the N-terminus of the alpha chain, which is derived from the carboxyl end of the proenzyme. The autoendoproteolytic cleavage occurs by a canonical serine protease mechanism, in which the side chain hydroxyl group of the serine supplies its oxygen atom to form the C-terminus of the beta chain, while the remainder of the serine residue undergoes an oxidative deamination to produce ammonia and the pyruvoyl prosthetic group on the alpha chain. During this reaction, the Ser that is part of the protease active site of the proenzyme becomes the pyruvoyl prosthetic group, which constitutes an essential element of the active site of the mature decarboxylase.</text>
</comment>
<dbReference type="NCBIfam" id="TIGR00163">
    <property type="entry name" value="PS_decarb"/>
    <property type="match status" value="1"/>
</dbReference>
<feature type="chain" id="PRO_5044910600" description="Phosphatidylserine decarboxylase beta chain" evidence="12">
    <location>
        <begin position="1"/>
        <end position="251"/>
    </location>
</feature>
<evidence type="ECO:0000256" key="3">
    <source>
        <dbReference type="ARBA" id="ARBA00022516"/>
    </source>
</evidence>
<keyword evidence="2 12" id="KW-1003">Cell membrane</keyword>
<reference evidence="13 14" key="1">
    <citation type="submission" date="2022-11" db="EMBL/GenBank/DDBJ databases">
        <title>Spartinivicinus poritis sp. nov., isolated from scleractinian coral Porites lutea.</title>
        <authorList>
            <person name="Zhang G."/>
            <person name="Cai L."/>
            <person name="Wei Q."/>
        </authorList>
    </citation>
    <scope>NUCLEOTIDE SEQUENCE [LARGE SCALE GENOMIC DNA]</scope>
    <source>
        <strain evidence="13 14">A2-2</strain>
    </source>
</reference>
<keyword evidence="11 12" id="KW-0670">Pyruvate</keyword>
<feature type="modified residue" description="Pyruvic acid (Ser); by autocatalysis" evidence="12">
    <location>
        <position position="252"/>
    </location>
</feature>
<evidence type="ECO:0000256" key="2">
    <source>
        <dbReference type="ARBA" id="ARBA00022475"/>
    </source>
</evidence>
<keyword evidence="8 12" id="KW-0594">Phospholipid biosynthesis</keyword>
<feature type="active site" description="Schiff-base intermediate with substrate; via pyruvic acid; for decarboxylase activity" evidence="12">
    <location>
        <position position="252"/>
    </location>
</feature>
<dbReference type="RefSeq" id="WP_274687655.1">
    <property type="nucleotide sequence ID" value="NZ_JAPMOU010000004.1"/>
</dbReference>
<sequence length="288" mass="32148">MKTPFFVKLQHLMPHHCISRAAHWVAECRCGWFKNAFIKWFIKRYQVDMGLAENENPESFAHFNDFFTRPLKAGARPIPADESIIVSPADGAISQLGKIEYGRIFQAKGHDYSLTELVGGDVKLAQEFNDGSFATVYLSPKDYHRVHMPYGGTLRSMIYVPGRLFSVNQTTTEHLPGLFARNERVVCIFDTNIGPMAVIMVGAMIVASIETTWAGLVTPPRRQLKQTDYTEAARQPIKLAKGDEMGRFKLGSTAIVLFGKDAINWEESLTADTDVLMGSKLGQKTASN</sequence>
<comment type="cofactor">
    <cofactor evidence="12">
        <name>pyruvate</name>
        <dbReference type="ChEBI" id="CHEBI:15361"/>
    </cofactor>
    <text evidence="12">Binds 1 pyruvoyl group covalently per subunit.</text>
</comment>
<evidence type="ECO:0000256" key="8">
    <source>
        <dbReference type="ARBA" id="ARBA00023209"/>
    </source>
</evidence>
<keyword evidence="14" id="KW-1185">Reference proteome</keyword>
<keyword evidence="3 12" id="KW-0444">Lipid biosynthesis</keyword>
<evidence type="ECO:0000256" key="12">
    <source>
        <dbReference type="HAMAP-Rule" id="MF_00662"/>
    </source>
</evidence>
<dbReference type="PANTHER" id="PTHR10067:SF6">
    <property type="entry name" value="PHOSPHATIDYLSERINE DECARBOXYLASE PROENZYME, MITOCHONDRIAL"/>
    <property type="match status" value="1"/>
</dbReference>
<keyword evidence="9 12" id="KW-0456">Lyase</keyword>
<keyword evidence="4 12" id="KW-0210">Decarboxylase</keyword>
<dbReference type="PANTHER" id="PTHR10067">
    <property type="entry name" value="PHOSPHATIDYLSERINE DECARBOXYLASE"/>
    <property type="match status" value="1"/>
</dbReference>
<dbReference type="EC" id="4.1.1.65" evidence="12"/>
<evidence type="ECO:0000256" key="5">
    <source>
        <dbReference type="ARBA" id="ARBA00023098"/>
    </source>
</evidence>
<dbReference type="EMBL" id="JAPMOU010000004">
    <property type="protein sequence ID" value="MDE1461292.1"/>
    <property type="molecule type" value="Genomic_DNA"/>
</dbReference>
<feature type="chain" id="PRO_5044910599" description="Phosphatidylserine decarboxylase alpha chain" evidence="12">
    <location>
        <begin position="252"/>
        <end position="288"/>
    </location>
</feature>
<feature type="active site" description="Charge relay system; for autoendoproteolytic cleavage activity" evidence="12">
    <location>
        <position position="90"/>
    </location>
</feature>
<evidence type="ECO:0000256" key="10">
    <source>
        <dbReference type="ARBA" id="ARBA00023264"/>
    </source>
</evidence>
<keyword evidence="6 12" id="KW-0472">Membrane</keyword>
<comment type="caution">
    <text evidence="13">The sequence shown here is derived from an EMBL/GenBank/DDBJ whole genome shotgun (WGS) entry which is preliminary data.</text>
</comment>
<keyword evidence="7 12" id="KW-0865">Zymogen</keyword>
<evidence type="ECO:0000256" key="7">
    <source>
        <dbReference type="ARBA" id="ARBA00023145"/>
    </source>
</evidence>
<comment type="pathway">
    <text evidence="1">Lipid metabolism.</text>
</comment>
<proteinExistence type="inferred from homology"/>
<evidence type="ECO:0000256" key="11">
    <source>
        <dbReference type="ARBA" id="ARBA00023317"/>
    </source>
</evidence>
<accession>A0ABT5U6W9</accession>
<dbReference type="Pfam" id="PF02666">
    <property type="entry name" value="PS_Dcarbxylase"/>
    <property type="match status" value="1"/>
</dbReference>
<organism evidence="13 14">
    <name type="scientific">Spartinivicinus poritis</name>
    <dbReference type="NCBI Taxonomy" id="2994640"/>
    <lineage>
        <taxon>Bacteria</taxon>
        <taxon>Pseudomonadati</taxon>
        <taxon>Pseudomonadota</taxon>
        <taxon>Gammaproteobacteria</taxon>
        <taxon>Oceanospirillales</taxon>
        <taxon>Zooshikellaceae</taxon>
        <taxon>Spartinivicinus</taxon>
    </lineage>
</organism>
<dbReference type="InterPro" id="IPR033177">
    <property type="entry name" value="PSD-B"/>
</dbReference>
<dbReference type="InterPro" id="IPR003817">
    <property type="entry name" value="PS_Dcarbxylase"/>
</dbReference>
<dbReference type="InterPro" id="IPR033178">
    <property type="entry name" value="PSD_type1_pro"/>
</dbReference>
<evidence type="ECO:0000256" key="6">
    <source>
        <dbReference type="ARBA" id="ARBA00023136"/>
    </source>
</evidence>
<comment type="subcellular location">
    <subcellularLocation>
        <location evidence="12">Cell membrane</location>
        <topology evidence="12">Peripheral membrane protein</topology>
    </subcellularLocation>
</comment>
<evidence type="ECO:0000256" key="1">
    <source>
        <dbReference type="ARBA" id="ARBA00005189"/>
    </source>
</evidence>
<evidence type="ECO:0000313" key="14">
    <source>
        <dbReference type="Proteomes" id="UP001528823"/>
    </source>
</evidence>
<feature type="site" description="Cleavage (non-hydrolytic); by autocatalysis" evidence="12">
    <location>
        <begin position="251"/>
        <end position="252"/>
    </location>
</feature>
<dbReference type="HAMAP" id="MF_00662">
    <property type="entry name" value="PS_decarb_PSD_B_type1"/>
    <property type="match status" value="1"/>
</dbReference>
<name>A0ABT5U6W9_9GAMM</name>
<evidence type="ECO:0000313" key="13">
    <source>
        <dbReference type="EMBL" id="MDE1461292.1"/>
    </source>
</evidence>
<dbReference type="GO" id="GO:0004609">
    <property type="term" value="F:phosphatidylserine decarboxylase activity"/>
    <property type="evidence" value="ECO:0007669"/>
    <property type="project" value="UniProtKB-EC"/>
</dbReference>
<feature type="active site" description="Charge relay system; for autoendoproteolytic cleavage activity" evidence="12">
    <location>
        <position position="147"/>
    </location>
</feature>
<feature type="active site" description="Charge relay system; for autoendoproteolytic cleavage activity" evidence="12">
    <location>
        <position position="252"/>
    </location>
</feature>
<keyword evidence="10 12" id="KW-1208">Phospholipid metabolism</keyword>
<comment type="pathway">
    <text evidence="12">Phospholipid metabolism; phosphatidylethanolamine biosynthesis; phosphatidylethanolamine from CDP-diacylglycerol: step 2/2.</text>
</comment>
<comment type="function">
    <text evidence="12">Catalyzes the formation of phosphatidylethanolamine (PtdEtn) from phosphatidylserine (PtdSer).</text>
</comment>
<comment type="subunit">
    <text evidence="12">Heterodimer of a large membrane-associated beta subunit and a small pyruvoyl-containing alpha subunit.</text>
</comment>
<gene>
    <name evidence="13" type="primary">asd</name>
    <name evidence="12" type="synonym">psd</name>
    <name evidence="13" type="ORF">ORQ98_04860</name>
</gene>
<evidence type="ECO:0000256" key="9">
    <source>
        <dbReference type="ARBA" id="ARBA00023239"/>
    </source>
</evidence>
<comment type="catalytic activity">
    <reaction evidence="12">
        <text>a 1,2-diacyl-sn-glycero-3-phospho-L-serine + H(+) = a 1,2-diacyl-sn-glycero-3-phosphoethanolamine + CO2</text>
        <dbReference type="Rhea" id="RHEA:20828"/>
        <dbReference type="ChEBI" id="CHEBI:15378"/>
        <dbReference type="ChEBI" id="CHEBI:16526"/>
        <dbReference type="ChEBI" id="CHEBI:57262"/>
        <dbReference type="ChEBI" id="CHEBI:64612"/>
        <dbReference type="EC" id="4.1.1.65"/>
    </reaction>
</comment>